<protein>
    <submittedName>
        <fullName evidence="2">Co2+/Mg2+ efflux protein ApaG</fullName>
    </submittedName>
</protein>
<evidence type="ECO:0000259" key="1">
    <source>
        <dbReference type="PROSITE" id="PS51087"/>
    </source>
</evidence>
<dbReference type="InterPro" id="IPR036767">
    <property type="entry name" value="ApaG_sf"/>
</dbReference>
<feature type="domain" description="ApaG" evidence="1">
    <location>
        <begin position="3"/>
        <end position="128"/>
    </location>
</feature>
<gene>
    <name evidence="2" type="primary">apaG</name>
    <name evidence="2" type="ORF">K5I29_09185</name>
</gene>
<keyword evidence="3" id="KW-1185">Reference proteome</keyword>
<dbReference type="PANTHER" id="PTHR14289">
    <property type="entry name" value="F-BOX ONLY PROTEIN 3"/>
    <property type="match status" value="1"/>
</dbReference>
<sequence length="128" mass="14358">MVSQITNGIKVSVKANYIGSSVFNNYKVYNFTYRITIDNNSNDTAQLVTRHWEILDALNPVKYVDGVGVIGKKPIIKPGESYSYESYCSLFSPFGAMLGFYSMINLATATLFEVTIPRFKLYAPFAIN</sequence>
<evidence type="ECO:0000313" key="3">
    <source>
        <dbReference type="Proteomes" id="UP001163328"/>
    </source>
</evidence>
<evidence type="ECO:0000313" key="2">
    <source>
        <dbReference type="EMBL" id="UYW00699.1"/>
    </source>
</evidence>
<dbReference type="RefSeq" id="WP_264432716.1">
    <property type="nucleotide sequence ID" value="NZ_CP081495.1"/>
</dbReference>
<proteinExistence type="predicted"/>
<dbReference type="PANTHER" id="PTHR14289:SF16">
    <property type="entry name" value="POLYMERASE DELTA-INTERACTING PROTEIN 2"/>
    <property type="match status" value="1"/>
</dbReference>
<name>A0ABY6LZ65_9FLAO</name>
<dbReference type="PROSITE" id="PS51087">
    <property type="entry name" value="APAG"/>
    <property type="match status" value="1"/>
</dbReference>
<dbReference type="Proteomes" id="UP001163328">
    <property type="component" value="Chromosome"/>
</dbReference>
<organism evidence="2 3">
    <name type="scientific">Flavobacterium agricola</name>
    <dbReference type="NCBI Taxonomy" id="2870839"/>
    <lineage>
        <taxon>Bacteria</taxon>
        <taxon>Pseudomonadati</taxon>
        <taxon>Bacteroidota</taxon>
        <taxon>Flavobacteriia</taxon>
        <taxon>Flavobacteriales</taxon>
        <taxon>Flavobacteriaceae</taxon>
        <taxon>Flavobacterium</taxon>
    </lineage>
</organism>
<dbReference type="Gene3D" id="2.60.40.1470">
    <property type="entry name" value="ApaG domain"/>
    <property type="match status" value="1"/>
</dbReference>
<dbReference type="InterPro" id="IPR007474">
    <property type="entry name" value="ApaG_domain"/>
</dbReference>
<dbReference type="SUPFAM" id="SSF110069">
    <property type="entry name" value="ApaG-like"/>
    <property type="match status" value="1"/>
</dbReference>
<dbReference type="Pfam" id="PF04379">
    <property type="entry name" value="DUF525"/>
    <property type="match status" value="1"/>
</dbReference>
<accession>A0ABY6LZ65</accession>
<reference evidence="2" key="1">
    <citation type="submission" date="2021-08" db="EMBL/GenBank/DDBJ databases">
        <title>Flavobacterium sp. strain CC-SYL302.</title>
        <authorList>
            <person name="Lin S.-Y."/>
            <person name="Lee T.-H."/>
            <person name="Young C.-C."/>
        </authorList>
    </citation>
    <scope>NUCLEOTIDE SEQUENCE</scope>
    <source>
        <strain evidence="2">CC-SYL302</strain>
    </source>
</reference>
<dbReference type="NCBIfam" id="NF003967">
    <property type="entry name" value="PRK05461.1"/>
    <property type="match status" value="1"/>
</dbReference>
<dbReference type="EMBL" id="CP081495">
    <property type="protein sequence ID" value="UYW00699.1"/>
    <property type="molecule type" value="Genomic_DNA"/>
</dbReference>